<dbReference type="EMBL" id="QMDH01000039">
    <property type="protein sequence ID" value="RAZ64165.1"/>
    <property type="molecule type" value="Genomic_DNA"/>
</dbReference>
<dbReference type="AlphaFoldDB" id="A0A330G8Z9"/>
<dbReference type="Proteomes" id="UP000251576">
    <property type="component" value="Unassembled WGS sequence"/>
</dbReference>
<sequence length="214" mass="23762">MDAKQIALGILDGISSIPNTAYMGVVRSWEGSGFAGDSAKQRNQAETERFFYMLKSLGNAESPLRRLITIVFTSFYKKLNDEGKEAVNNKLGYGAGSVGGRTAGQIVLAQTTASLMLNRLAIDQAYKHFIRFSASAALNVVMFQGIIEESARASRRMQTKYPTTYAMVSKENLDMVYFLVEQQLEPYLVFIEGHPIDCKGIQNEICKIVNVPRI</sequence>
<gene>
    <name evidence="1" type="ORF">DP202_18870</name>
</gene>
<protein>
    <submittedName>
        <fullName evidence="1">Uncharacterized protein</fullName>
    </submittedName>
</protein>
<evidence type="ECO:0000313" key="2">
    <source>
        <dbReference type="Proteomes" id="UP000251576"/>
    </source>
</evidence>
<organism evidence="1 2">
    <name type="scientific">Enterobacter cloacae</name>
    <dbReference type="NCBI Taxonomy" id="550"/>
    <lineage>
        <taxon>Bacteria</taxon>
        <taxon>Pseudomonadati</taxon>
        <taxon>Pseudomonadota</taxon>
        <taxon>Gammaproteobacteria</taxon>
        <taxon>Enterobacterales</taxon>
        <taxon>Enterobacteriaceae</taxon>
        <taxon>Enterobacter</taxon>
        <taxon>Enterobacter cloacae complex</taxon>
    </lineage>
</organism>
<accession>A0A330G8Z9</accession>
<proteinExistence type="predicted"/>
<evidence type="ECO:0000313" key="1">
    <source>
        <dbReference type="EMBL" id="RAZ64165.1"/>
    </source>
</evidence>
<reference evidence="1 2" key="1">
    <citation type="submission" date="2018-06" db="EMBL/GenBank/DDBJ databases">
        <title>ACT-28, a chromosomally-encoded AmpC with carbapenemase activity from Enterobacter kobei.</title>
        <authorList>
            <person name="Jousset A.B."/>
            <person name="Oueslati S."/>
            <person name="Bernabeu S."/>
            <person name="Takissian J."/>
            <person name="Creton E."/>
            <person name="Vogel A."/>
            <person name="Cotellon G."/>
            <person name="Bonnin R.A."/>
            <person name="Dortet L."/>
            <person name="Naas T."/>
        </authorList>
    </citation>
    <scope>NUCLEOTIDE SEQUENCE [LARGE SCALE GENOMIC DNA]</scope>
    <source>
        <strain evidence="1 2">99B3</strain>
    </source>
</reference>
<comment type="caution">
    <text evidence="1">The sequence shown here is derived from an EMBL/GenBank/DDBJ whole genome shotgun (WGS) entry which is preliminary data.</text>
</comment>
<dbReference type="RefSeq" id="WP_112781553.1">
    <property type="nucleotide sequence ID" value="NZ_CABMNQ010000039.1"/>
</dbReference>
<name>A0A330G8Z9_ENTCL</name>